<organism evidence="1">
    <name type="scientific">Cacopsylla melanoneura</name>
    <dbReference type="NCBI Taxonomy" id="428564"/>
    <lineage>
        <taxon>Eukaryota</taxon>
        <taxon>Metazoa</taxon>
        <taxon>Ecdysozoa</taxon>
        <taxon>Arthropoda</taxon>
        <taxon>Hexapoda</taxon>
        <taxon>Insecta</taxon>
        <taxon>Pterygota</taxon>
        <taxon>Neoptera</taxon>
        <taxon>Paraneoptera</taxon>
        <taxon>Hemiptera</taxon>
        <taxon>Sternorrhyncha</taxon>
        <taxon>Psylloidea</taxon>
        <taxon>Psyllidae</taxon>
        <taxon>Psyllinae</taxon>
        <taxon>Cacopsylla</taxon>
    </lineage>
</organism>
<sequence>MTALKIIIEQKITLGKRRKKRTSKITTTKFVIKITTEIILINKICFTLTTTKLNIARHELSYPRCNTRVKNKVMNMELMKTLSKNIKLKEYETTRITTTI</sequence>
<name>A0A8D9F1T6_9HEMI</name>
<accession>A0A8D9F1T6</accession>
<dbReference type="AlphaFoldDB" id="A0A8D9F1T6"/>
<dbReference type="EMBL" id="HBUF01593735">
    <property type="protein sequence ID" value="CAG6774131.1"/>
    <property type="molecule type" value="Transcribed_RNA"/>
</dbReference>
<protein>
    <submittedName>
        <fullName evidence="1">Uncharacterized protein</fullName>
    </submittedName>
</protein>
<reference evidence="1" key="1">
    <citation type="submission" date="2021-05" db="EMBL/GenBank/DDBJ databases">
        <authorList>
            <person name="Alioto T."/>
            <person name="Alioto T."/>
            <person name="Gomez Garrido J."/>
        </authorList>
    </citation>
    <scope>NUCLEOTIDE SEQUENCE</scope>
</reference>
<proteinExistence type="predicted"/>
<evidence type="ECO:0000313" key="1">
    <source>
        <dbReference type="EMBL" id="CAG6774131.1"/>
    </source>
</evidence>